<evidence type="ECO:0000313" key="2">
    <source>
        <dbReference type="EMBL" id="XDT74048.1"/>
    </source>
</evidence>
<keyword evidence="1" id="KW-1133">Transmembrane helix</keyword>
<protein>
    <submittedName>
        <fullName evidence="2">Uncharacterized protein</fullName>
    </submittedName>
</protein>
<dbReference type="EMBL" id="CP154858">
    <property type="protein sequence ID" value="XDT74048.1"/>
    <property type="molecule type" value="Genomic_DNA"/>
</dbReference>
<organism evidence="2">
    <name type="scientific">Thermohahella caldifontis</name>
    <dbReference type="NCBI Taxonomy" id="3142973"/>
    <lineage>
        <taxon>Bacteria</taxon>
        <taxon>Pseudomonadati</taxon>
        <taxon>Pseudomonadota</taxon>
        <taxon>Gammaproteobacteria</taxon>
        <taxon>Oceanospirillales</taxon>
        <taxon>Hahellaceae</taxon>
        <taxon>Thermohahella</taxon>
    </lineage>
</organism>
<proteinExistence type="predicted"/>
<dbReference type="RefSeq" id="WP_369603026.1">
    <property type="nucleotide sequence ID" value="NZ_CP154858.1"/>
</dbReference>
<sequence length="112" mass="12285">MAVAPISITEALRLSTFRANVFFIIVFPKMVIVRIFISLPTEANGEMLPVNGGRGKPRAIRGCRSLTAGISQKGKKKGAENSTLQTLFYDRKTGQNIITTGDAHFMQQVFVV</sequence>
<dbReference type="KEGG" id="tcd:AAIA72_08580"/>
<keyword evidence="1" id="KW-0472">Membrane</keyword>
<accession>A0AB39V0W2</accession>
<feature type="transmembrane region" description="Helical" evidence="1">
    <location>
        <begin position="17"/>
        <end position="37"/>
    </location>
</feature>
<name>A0AB39V0W2_9GAMM</name>
<dbReference type="AlphaFoldDB" id="A0AB39V0W2"/>
<evidence type="ECO:0000256" key="1">
    <source>
        <dbReference type="SAM" id="Phobius"/>
    </source>
</evidence>
<keyword evidence="1" id="KW-0812">Transmembrane</keyword>
<reference evidence="2" key="1">
    <citation type="submission" date="2024-05" db="EMBL/GenBank/DDBJ databases">
        <title>Genome sequencing of novel strain.</title>
        <authorList>
            <person name="Ganbat D."/>
            <person name="Ganbat S."/>
            <person name="Lee S.-J."/>
        </authorList>
    </citation>
    <scope>NUCLEOTIDE SEQUENCE</scope>
    <source>
        <strain evidence="2">SMD15-11</strain>
    </source>
</reference>
<gene>
    <name evidence="2" type="ORF">AAIA72_08580</name>
</gene>